<dbReference type="SUPFAM" id="SSF74748">
    <property type="entry name" value="Variable surface antigen VlsE"/>
    <property type="match status" value="1"/>
</dbReference>
<evidence type="ECO:0000256" key="1">
    <source>
        <dbReference type="ARBA" id="ARBA00003932"/>
    </source>
</evidence>
<proteinExistence type="predicted"/>
<sequence length="66" mass="7165">MVNLGKGFLDVFVSFGDMVSGTLGIKSDTKKSEIGKYFSDIKKTMISVKSKLSTVVAENGDYPKVK</sequence>
<keyword evidence="7 8" id="KW-0449">Lipoprotein</keyword>
<evidence type="ECO:0000256" key="6">
    <source>
        <dbReference type="ARBA" id="ARBA00023237"/>
    </source>
</evidence>
<dbReference type="InterPro" id="IPR000680">
    <property type="entry name" value="Borrelia_lipo"/>
</dbReference>
<gene>
    <name evidence="9" type="ORF">BCD_1622</name>
</gene>
<dbReference type="GO" id="GO:0009279">
    <property type="term" value="C:cell outer membrane"/>
    <property type="evidence" value="ECO:0007669"/>
    <property type="project" value="UniProtKB-SubCell"/>
</dbReference>
<organism evidence="9">
    <name type="scientific">Borrelia crocidurae DOU</name>
    <dbReference type="NCBI Taxonomy" id="1293575"/>
    <lineage>
        <taxon>Bacteria</taxon>
        <taxon>Pseudomonadati</taxon>
        <taxon>Spirochaetota</taxon>
        <taxon>Spirochaetia</taxon>
        <taxon>Spirochaetales</taxon>
        <taxon>Borreliaceae</taxon>
        <taxon>Borrelia</taxon>
    </lineage>
</organism>
<keyword evidence="6 8" id="KW-0998">Cell outer membrane</keyword>
<protein>
    <recommendedName>
        <fullName evidence="8">Variable large protein</fullName>
    </recommendedName>
</protein>
<keyword evidence="5 8" id="KW-0564">Palmitate</keyword>
<evidence type="ECO:0000256" key="2">
    <source>
        <dbReference type="ARBA" id="ARBA00004459"/>
    </source>
</evidence>
<dbReference type="AlphaFoldDB" id="W5SLX4"/>
<keyword evidence="4 8" id="KW-0472">Membrane</keyword>
<accession>W5SLX4</accession>
<name>W5SLX4_9SPIR</name>
<evidence type="ECO:0000256" key="7">
    <source>
        <dbReference type="ARBA" id="ARBA00023288"/>
    </source>
</evidence>
<dbReference type="HOGENOM" id="CLU_2822553_0_0_12"/>
<comment type="subcellular location">
    <subcellularLocation>
        <location evidence="2 8">Cell outer membrane</location>
        <topology evidence="2 8">Lipid-anchor</topology>
    </subcellularLocation>
</comment>
<evidence type="ECO:0000256" key="5">
    <source>
        <dbReference type="ARBA" id="ARBA00023139"/>
    </source>
</evidence>
<reference evidence="9" key="1">
    <citation type="submission" date="2013-02" db="EMBL/GenBank/DDBJ databases">
        <title>Comparative genomics of Borrelia species.</title>
        <authorList>
            <person name="Schwan T.G."/>
            <person name="Raffel S.J."/>
            <person name="Porcella S.F."/>
        </authorList>
    </citation>
    <scope>NUCLEOTIDE SEQUENCE</scope>
    <source>
        <strain evidence="9">DOU</strain>
        <plasmid evidence="9">unnamed</plasmid>
    </source>
</reference>
<keyword evidence="9" id="KW-0614">Plasmid</keyword>
<evidence type="ECO:0000256" key="4">
    <source>
        <dbReference type="ARBA" id="ARBA00023136"/>
    </source>
</evidence>
<evidence type="ECO:0000256" key="3">
    <source>
        <dbReference type="ARBA" id="ARBA00022729"/>
    </source>
</evidence>
<geneLocation type="plasmid" evidence="9">
    <name>unnamed</name>
</geneLocation>
<evidence type="ECO:0000313" key="9">
    <source>
        <dbReference type="EMBL" id="AHH07688.1"/>
    </source>
</evidence>
<dbReference type="Pfam" id="PF00921">
    <property type="entry name" value="Lipoprotein_2"/>
    <property type="match status" value="1"/>
</dbReference>
<dbReference type="EMBL" id="CP004331">
    <property type="protein sequence ID" value="AHH07688.1"/>
    <property type="molecule type" value="Genomic_DNA"/>
</dbReference>
<keyword evidence="3" id="KW-0732">Signal</keyword>
<comment type="function">
    <text evidence="1 8">The Vlp and Vsp proteins are antigenically distinct proteins, only one vlp or vsp gene is transcriptionally active at any one time. Switching between these genes is a mechanism of host immune response evasion.</text>
</comment>
<evidence type="ECO:0000256" key="8">
    <source>
        <dbReference type="RuleBase" id="RU363105"/>
    </source>
</evidence>